<sequence>MIIQTGEAAKILEVTSELAKLETFHEVSNRSSQRKEKRTNITQ</sequence>
<dbReference type="EMBL" id="JAPFFM010000019">
    <property type="protein sequence ID" value="KAJ6687593.1"/>
    <property type="molecule type" value="Genomic_DNA"/>
</dbReference>
<accession>A0A9Q0PG17</accession>
<organism evidence="1 2">
    <name type="scientific">Salix koriyanagi</name>
    <dbReference type="NCBI Taxonomy" id="2511006"/>
    <lineage>
        <taxon>Eukaryota</taxon>
        <taxon>Viridiplantae</taxon>
        <taxon>Streptophyta</taxon>
        <taxon>Embryophyta</taxon>
        <taxon>Tracheophyta</taxon>
        <taxon>Spermatophyta</taxon>
        <taxon>Magnoliopsida</taxon>
        <taxon>eudicotyledons</taxon>
        <taxon>Gunneridae</taxon>
        <taxon>Pentapetalae</taxon>
        <taxon>rosids</taxon>
        <taxon>fabids</taxon>
        <taxon>Malpighiales</taxon>
        <taxon>Salicaceae</taxon>
        <taxon>Saliceae</taxon>
        <taxon>Salix</taxon>
    </lineage>
</organism>
<evidence type="ECO:0000313" key="1">
    <source>
        <dbReference type="EMBL" id="KAJ6687593.1"/>
    </source>
</evidence>
<protein>
    <submittedName>
        <fullName evidence="1">Uncharacterized protein</fullName>
    </submittedName>
</protein>
<reference evidence="1" key="2">
    <citation type="journal article" date="2023" name="Int. J. Mol. Sci.">
        <title>De Novo Assembly and Annotation of 11 Diverse Shrub Willow (Salix) Genomes Reveals Novel Gene Organization in Sex-Linked Regions.</title>
        <authorList>
            <person name="Hyden B."/>
            <person name="Feng K."/>
            <person name="Yates T.B."/>
            <person name="Jawdy S."/>
            <person name="Cereghino C."/>
            <person name="Smart L.B."/>
            <person name="Muchero W."/>
        </authorList>
    </citation>
    <scope>NUCLEOTIDE SEQUENCE</scope>
    <source>
        <tissue evidence="1">Shoot tip</tissue>
    </source>
</reference>
<keyword evidence="2" id="KW-1185">Reference proteome</keyword>
<reference evidence="1" key="1">
    <citation type="submission" date="2022-11" db="EMBL/GenBank/DDBJ databases">
        <authorList>
            <person name="Hyden B.L."/>
            <person name="Feng K."/>
            <person name="Yates T."/>
            <person name="Jawdy S."/>
            <person name="Smart L.B."/>
            <person name="Muchero W."/>
        </authorList>
    </citation>
    <scope>NUCLEOTIDE SEQUENCE</scope>
    <source>
        <tissue evidence="1">Shoot tip</tissue>
    </source>
</reference>
<evidence type="ECO:0000313" key="2">
    <source>
        <dbReference type="Proteomes" id="UP001151752"/>
    </source>
</evidence>
<dbReference type="Proteomes" id="UP001151752">
    <property type="component" value="Chromosome 15W"/>
</dbReference>
<comment type="caution">
    <text evidence="1">The sequence shown here is derived from an EMBL/GenBank/DDBJ whole genome shotgun (WGS) entry which is preliminary data.</text>
</comment>
<proteinExistence type="predicted"/>
<dbReference type="AlphaFoldDB" id="A0A9Q0PG17"/>
<gene>
    <name evidence="1" type="ORF">OIU74_016311</name>
</gene>
<name>A0A9Q0PG17_9ROSI</name>